<keyword evidence="1" id="KW-0812">Transmembrane</keyword>
<evidence type="ECO:0000313" key="3">
    <source>
        <dbReference type="Proteomes" id="UP000593571"/>
    </source>
</evidence>
<name>A0A7J8D6F2_ROUAE</name>
<protein>
    <submittedName>
        <fullName evidence="2">Uncharacterized protein</fullName>
    </submittedName>
</protein>
<keyword evidence="3" id="KW-1185">Reference proteome</keyword>
<evidence type="ECO:0000256" key="1">
    <source>
        <dbReference type="SAM" id="Phobius"/>
    </source>
</evidence>
<sequence length="140" mass="15801">MSSDKSDSLTSFSIWMHFISFSCLIALVRTSNVILNNSGDCGQPCLVSDLRGKVFSFSPLSIMLAEGLSYMDFIMFKYFPSIPILLIVLIINGCCILSKAFSASVDMILCFLFFNLFMWYITLINLHMLNHPCAPRMKLT</sequence>
<feature type="transmembrane region" description="Helical" evidence="1">
    <location>
        <begin position="78"/>
        <end position="101"/>
    </location>
</feature>
<accession>A0A7J8D6F2</accession>
<keyword evidence="1" id="KW-0472">Membrane</keyword>
<organism evidence="2 3">
    <name type="scientific">Rousettus aegyptiacus</name>
    <name type="common">Egyptian fruit bat</name>
    <name type="synonym">Pteropus aegyptiacus</name>
    <dbReference type="NCBI Taxonomy" id="9407"/>
    <lineage>
        <taxon>Eukaryota</taxon>
        <taxon>Metazoa</taxon>
        <taxon>Chordata</taxon>
        <taxon>Craniata</taxon>
        <taxon>Vertebrata</taxon>
        <taxon>Euteleostomi</taxon>
        <taxon>Mammalia</taxon>
        <taxon>Eutheria</taxon>
        <taxon>Laurasiatheria</taxon>
        <taxon>Chiroptera</taxon>
        <taxon>Yinpterochiroptera</taxon>
        <taxon>Pteropodoidea</taxon>
        <taxon>Pteropodidae</taxon>
        <taxon>Rousettinae</taxon>
        <taxon>Rousettus</taxon>
    </lineage>
</organism>
<dbReference type="Proteomes" id="UP000593571">
    <property type="component" value="Unassembled WGS sequence"/>
</dbReference>
<feature type="transmembrane region" description="Helical" evidence="1">
    <location>
        <begin position="12"/>
        <end position="28"/>
    </location>
</feature>
<dbReference type="PROSITE" id="PS51257">
    <property type="entry name" value="PROKAR_LIPOPROTEIN"/>
    <property type="match status" value="1"/>
</dbReference>
<comment type="caution">
    <text evidence="2">The sequence shown here is derived from an EMBL/GenBank/DDBJ whole genome shotgun (WGS) entry which is preliminary data.</text>
</comment>
<gene>
    <name evidence="2" type="ORF">HJG63_008743</name>
</gene>
<keyword evidence="1" id="KW-1133">Transmembrane helix</keyword>
<evidence type="ECO:0000313" key="2">
    <source>
        <dbReference type="EMBL" id="KAF6418708.1"/>
    </source>
</evidence>
<reference evidence="2 3" key="1">
    <citation type="journal article" date="2020" name="Nature">
        <title>Six reference-quality genomes reveal evolution of bat adaptations.</title>
        <authorList>
            <person name="Jebb D."/>
            <person name="Huang Z."/>
            <person name="Pippel M."/>
            <person name="Hughes G.M."/>
            <person name="Lavrichenko K."/>
            <person name="Devanna P."/>
            <person name="Winkler S."/>
            <person name="Jermiin L.S."/>
            <person name="Skirmuntt E.C."/>
            <person name="Katzourakis A."/>
            <person name="Burkitt-Gray L."/>
            <person name="Ray D.A."/>
            <person name="Sullivan K.A.M."/>
            <person name="Roscito J.G."/>
            <person name="Kirilenko B.M."/>
            <person name="Davalos L.M."/>
            <person name="Corthals A.P."/>
            <person name="Power M.L."/>
            <person name="Jones G."/>
            <person name="Ransome R.D."/>
            <person name="Dechmann D.K.N."/>
            <person name="Locatelli A.G."/>
            <person name="Puechmaille S.J."/>
            <person name="Fedrigo O."/>
            <person name="Jarvis E.D."/>
            <person name="Hiller M."/>
            <person name="Vernes S.C."/>
            <person name="Myers E.W."/>
            <person name="Teeling E.C."/>
        </authorList>
    </citation>
    <scope>NUCLEOTIDE SEQUENCE [LARGE SCALE GENOMIC DNA]</scope>
    <source>
        <strain evidence="2">MRouAeg1</strain>
        <tissue evidence="2">Muscle</tissue>
    </source>
</reference>
<proteinExistence type="predicted"/>
<dbReference type="AlphaFoldDB" id="A0A7J8D6F2"/>
<feature type="transmembrane region" description="Helical" evidence="1">
    <location>
        <begin position="107"/>
        <end position="129"/>
    </location>
</feature>
<dbReference type="EMBL" id="JACASE010000013">
    <property type="protein sequence ID" value="KAF6418708.1"/>
    <property type="molecule type" value="Genomic_DNA"/>
</dbReference>